<evidence type="ECO:0000259" key="1">
    <source>
        <dbReference type="Pfam" id="PF13588"/>
    </source>
</evidence>
<dbReference type="Gene3D" id="3.90.1570.30">
    <property type="match status" value="1"/>
</dbReference>
<dbReference type="InterPro" id="IPR029464">
    <property type="entry name" value="HSDR_N"/>
</dbReference>
<evidence type="ECO:0000313" key="3">
    <source>
        <dbReference type="Proteomes" id="UP000658258"/>
    </source>
</evidence>
<dbReference type="Pfam" id="PF13588">
    <property type="entry name" value="HSDR_N_2"/>
    <property type="match status" value="1"/>
</dbReference>
<name>A0ABQ3I667_9BACT</name>
<comment type="caution">
    <text evidence="2">The sequence shown here is derived from an EMBL/GenBank/DDBJ whole genome shotgun (WGS) entry which is preliminary data.</text>
</comment>
<keyword evidence="3" id="KW-1185">Reference proteome</keyword>
<dbReference type="GO" id="GO:0004519">
    <property type="term" value="F:endonuclease activity"/>
    <property type="evidence" value="ECO:0007669"/>
    <property type="project" value="UniProtKB-KW"/>
</dbReference>
<dbReference type="EMBL" id="BNAG01000003">
    <property type="protein sequence ID" value="GHE67361.1"/>
    <property type="molecule type" value="Genomic_DNA"/>
</dbReference>
<protein>
    <submittedName>
        <fullName evidence="2">Restriction endonuclease subunit R</fullName>
    </submittedName>
</protein>
<proteinExistence type="predicted"/>
<organism evidence="2 3">
    <name type="scientific">Roseivirga thermotolerans</name>
    <dbReference type="NCBI Taxonomy" id="1758176"/>
    <lineage>
        <taxon>Bacteria</taxon>
        <taxon>Pseudomonadati</taxon>
        <taxon>Bacteroidota</taxon>
        <taxon>Cytophagia</taxon>
        <taxon>Cytophagales</taxon>
        <taxon>Roseivirgaceae</taxon>
        <taxon>Roseivirga</taxon>
    </lineage>
</organism>
<dbReference type="RefSeq" id="WP_189630459.1">
    <property type="nucleotide sequence ID" value="NZ_BNAG01000003.1"/>
</dbReference>
<sequence length="152" mass="17354">MLQLNLPTYAYRLENRGGKLFIFDPIRKKFVQLTPEEWVRQHMLNHLMVNLGYPAARTRVESGLKYNELQKRSDILIYDQKLKPLVLVECKAPSVALGQNVVEQIAAYNKVCQSRLVIISNGIQTYAGLCTGANEPTQMLSTIPDYQQLKVM</sequence>
<keyword evidence="2" id="KW-0540">Nuclease</keyword>
<dbReference type="Proteomes" id="UP000658258">
    <property type="component" value="Unassembled WGS sequence"/>
</dbReference>
<feature type="domain" description="Type I restriction enzyme R protein N-terminal" evidence="1">
    <location>
        <begin position="35"/>
        <end position="144"/>
    </location>
</feature>
<reference evidence="3" key="1">
    <citation type="journal article" date="2019" name="Int. J. Syst. Evol. Microbiol.">
        <title>The Global Catalogue of Microorganisms (GCM) 10K type strain sequencing project: providing services to taxonomists for standard genome sequencing and annotation.</title>
        <authorList>
            <consortium name="The Broad Institute Genomics Platform"/>
            <consortium name="The Broad Institute Genome Sequencing Center for Infectious Disease"/>
            <person name="Wu L."/>
            <person name="Ma J."/>
        </authorList>
    </citation>
    <scope>NUCLEOTIDE SEQUENCE [LARGE SCALE GENOMIC DNA]</scope>
    <source>
        <strain evidence="3">CGMCC 1.15111</strain>
    </source>
</reference>
<keyword evidence="2" id="KW-0378">Hydrolase</keyword>
<keyword evidence="2" id="KW-0255">Endonuclease</keyword>
<gene>
    <name evidence="2" type="ORF">GCM10011340_23580</name>
</gene>
<accession>A0ABQ3I667</accession>
<evidence type="ECO:0000313" key="2">
    <source>
        <dbReference type="EMBL" id="GHE67361.1"/>
    </source>
</evidence>